<dbReference type="EMBL" id="JACHCB010000007">
    <property type="protein sequence ID" value="MBB6110265.1"/>
    <property type="molecule type" value="Genomic_DNA"/>
</dbReference>
<organism evidence="1 2">
    <name type="scientific">Mucilaginibacter lappiensis</name>
    <dbReference type="NCBI Taxonomy" id="354630"/>
    <lineage>
        <taxon>Bacteria</taxon>
        <taxon>Pseudomonadati</taxon>
        <taxon>Bacteroidota</taxon>
        <taxon>Sphingobacteriia</taxon>
        <taxon>Sphingobacteriales</taxon>
        <taxon>Sphingobacteriaceae</taxon>
        <taxon>Mucilaginibacter</taxon>
    </lineage>
</organism>
<gene>
    <name evidence="1" type="ORF">HDF23_003021</name>
</gene>
<keyword evidence="2" id="KW-1185">Reference proteome</keyword>
<proteinExistence type="predicted"/>
<name>A0ABR6PMP3_9SPHI</name>
<evidence type="ECO:0000313" key="1">
    <source>
        <dbReference type="EMBL" id="MBB6110265.1"/>
    </source>
</evidence>
<sequence>MNGNKLVKYLGYVSNHPELLIFLEEQGVDITRLPDLSLPDKKLDKKKQVTFKNHGFTLQFERDYPEQAEKQRQSDPEGRFVVTAADYRIKNPVGDGSLYLDHIVFYKPEVGIDPQKPLQLPFGLQFMDNRHKLQLQFGHKNTHGDPRKPYYEEDESDYYHHNYKLVTYFERFDLEEKLLQLLVSLKK</sequence>
<comment type="caution">
    <text evidence="1">The sequence shown here is derived from an EMBL/GenBank/DDBJ whole genome shotgun (WGS) entry which is preliminary data.</text>
</comment>
<dbReference type="RefSeq" id="WP_076373799.1">
    <property type="nucleotide sequence ID" value="NZ_FTMG01000006.1"/>
</dbReference>
<evidence type="ECO:0000313" key="2">
    <source>
        <dbReference type="Proteomes" id="UP000541583"/>
    </source>
</evidence>
<reference evidence="1 2" key="1">
    <citation type="submission" date="2020-08" db="EMBL/GenBank/DDBJ databases">
        <title>Genomic Encyclopedia of Type Strains, Phase IV (KMG-V): Genome sequencing to study the core and pangenomes of soil and plant-associated prokaryotes.</title>
        <authorList>
            <person name="Whitman W."/>
        </authorList>
    </citation>
    <scope>NUCLEOTIDE SEQUENCE [LARGE SCALE GENOMIC DNA]</scope>
    <source>
        <strain evidence="1 2">ANJLi2</strain>
    </source>
</reference>
<protein>
    <submittedName>
        <fullName evidence="1">Uncharacterized protein</fullName>
    </submittedName>
</protein>
<dbReference type="Proteomes" id="UP000541583">
    <property type="component" value="Unassembled WGS sequence"/>
</dbReference>
<accession>A0ABR6PMP3</accession>